<comment type="caution">
    <text evidence="6">The sequence shown here is derived from an EMBL/GenBank/DDBJ whole genome shotgun (WGS) entry which is preliminary data.</text>
</comment>
<evidence type="ECO:0000313" key="7">
    <source>
        <dbReference type="Proteomes" id="UP000256690"/>
    </source>
</evidence>
<dbReference type="SMART" id="SM00248">
    <property type="entry name" value="ANK"/>
    <property type="match status" value="5"/>
</dbReference>
<feature type="compositionally biased region" description="Polar residues" evidence="3">
    <location>
        <begin position="820"/>
        <end position="832"/>
    </location>
</feature>
<dbReference type="Gene3D" id="3.40.50.1580">
    <property type="entry name" value="Nucleoside phosphorylase domain"/>
    <property type="match status" value="1"/>
</dbReference>
<keyword evidence="1" id="KW-0677">Repeat</keyword>
<dbReference type="OrthoDB" id="4509303at2759"/>
<dbReference type="InterPro" id="IPR027417">
    <property type="entry name" value="P-loop_NTPase"/>
</dbReference>
<feature type="repeat" description="ANK" evidence="2">
    <location>
        <begin position="998"/>
        <end position="1030"/>
    </location>
</feature>
<dbReference type="Pfam" id="PF24883">
    <property type="entry name" value="NPHP3_N"/>
    <property type="match status" value="1"/>
</dbReference>
<gene>
    <name evidence="6" type="ORF">DSM5745_06001</name>
</gene>
<dbReference type="PANTHER" id="PTHR46082">
    <property type="entry name" value="ATP/GTP-BINDING PROTEIN-RELATED"/>
    <property type="match status" value="1"/>
</dbReference>
<feature type="region of interest" description="Disordered" evidence="3">
    <location>
        <begin position="812"/>
        <end position="851"/>
    </location>
</feature>
<dbReference type="Pfam" id="PF12796">
    <property type="entry name" value="Ank_2"/>
    <property type="match status" value="2"/>
</dbReference>
<dbReference type="PROSITE" id="PS50088">
    <property type="entry name" value="ANK_REPEAT"/>
    <property type="match status" value="2"/>
</dbReference>
<evidence type="ECO:0000256" key="3">
    <source>
        <dbReference type="SAM" id="MobiDB-lite"/>
    </source>
</evidence>
<dbReference type="Proteomes" id="UP000256690">
    <property type="component" value="Unassembled WGS sequence"/>
</dbReference>
<protein>
    <submittedName>
        <fullName evidence="6">Uncharacterized protein</fullName>
    </submittedName>
</protein>
<dbReference type="STRING" id="1810919.A0A3D8RYL8"/>
<evidence type="ECO:0000259" key="5">
    <source>
        <dbReference type="Pfam" id="PF24883"/>
    </source>
</evidence>
<feature type="domain" description="Nephrocystin 3-like N-terminal" evidence="5">
    <location>
        <begin position="374"/>
        <end position="543"/>
    </location>
</feature>
<dbReference type="SUPFAM" id="SSF48403">
    <property type="entry name" value="Ankyrin repeat"/>
    <property type="match status" value="1"/>
</dbReference>
<feature type="domain" description="Nucleoside phosphorylase" evidence="4">
    <location>
        <begin position="12"/>
        <end position="292"/>
    </location>
</feature>
<dbReference type="SUPFAM" id="SSF52540">
    <property type="entry name" value="P-loop containing nucleoside triphosphate hydrolases"/>
    <property type="match status" value="1"/>
</dbReference>
<dbReference type="EMBL" id="PVWQ01000006">
    <property type="protein sequence ID" value="RDW79149.1"/>
    <property type="molecule type" value="Genomic_DNA"/>
</dbReference>
<dbReference type="Gene3D" id="1.25.40.20">
    <property type="entry name" value="Ankyrin repeat-containing domain"/>
    <property type="match status" value="2"/>
</dbReference>
<dbReference type="GeneID" id="38116371"/>
<sequence length="1324" mass="148044">MTTLRHEDYTVGWICALSLGMAAAKAMLDEIHEDLPVKPNDHNAYTLGRIGKHNVAIACLPSGEYGIASAATVATQLLSSFQSVKFGLLVGIGGGIPSRDADIRLGDVVVGLPTSSTTHGGVIQYDLGKATHAGKFVRTGALNRPPQILLTAVSKLQAIHQMEGSKISKFVGEISKKYPMMRWSYTDRHGVDSLFEASYQHEELRSSCINCDSSQRVKRPIRTSQEPVIHYGLIASGNQVVRDGHVRDHLGRQHGALCVEMEAAGLVNDYPCLVIRGICDYADSHKNKTWQRYTAAVAAAYAKELLLVTSDHSVEDNGQAMKAKFVRYTGSGRVSTAYPEVRKRVNWLRSLHPSRVEVPRIIQASPSETTWCQMFNNRDYGRWYYGRQVDTHKGLIWIKGKPGSGKSTFMKHAFCRALDELQEEGAVVAAFSFNAQDKNKVDLFGSLLHQLLQANESDLHTFMKAFDDKLENIGSDAKWSEEELWSYLKAMFTVQRRSRTLFFVDGLDECESGGMRELALLFREMTTAAHAVDAKLSICLFSREYPKVSVESCPEIMIDRLNGIDIRRYVEQKFNIVGVGKHQEWRKLAAAIVDKSSGVFLWVVLVVDTVLKDHDDGKNLKYLERRLRETPLALEKLFEQLLITVDSHDLDLTKKLFSWVVYAVKPLRLLEWHHILAWIRDEPPKSLKEWRKSSDYTETAWQLERQLQRISRGLVGINAQETESALDDRNSMCGDAGSLNSQEGETRTVQVIHGSVREFFLSGRGFEVLNRSGSCTSGSGDISILETCLSYIRISELDALVSQREEVGNTRLMGKRTRSEASFGSSASNYTEQYRLPNDDRPSSPVQSLFPSGHMEEAALPDEGGESSVPLRSFALEQYLQDSVSAIDPDAAARAAADLDSLHSETAGSQTLEDHPALLSYALDAFLLHATCADKRGVSPNYMLDQLRSGNIWHRWLHLADTLPLNTRLLYFAVDHDLISWVKYLLSTGSIPNDPGGANRYPLNAAIAKGHLEVMKLLLEYGARPNVADSDHNQPLHHIAKQGQTELLSGFLHLLHSSGDTTVDRLVNRRGQFNETPLHVAVKNGHVSMTEQLLACGSDPNRVDTFHKTALYHACESGQPNLIICKLLLASGARATISSESNLYPSQVAFQKGFLAGVSLLNDYLVPDAEPLSDLLSKMTVQVVEATGIDLMKRPYILTSFDEERKILYPTENSPAGRSEWNKVHFLVSDSSVGRLYLHLLDLQYPETRDLWVYAASWRVRYVTSEGKHIAEHKQCYTHNARFGHRSYIAPWRLRSVSVTLEVIVPLILENRARDGMLVRDIRL</sequence>
<organism evidence="6 7">
    <name type="scientific">Aspergillus mulundensis</name>
    <dbReference type="NCBI Taxonomy" id="1810919"/>
    <lineage>
        <taxon>Eukaryota</taxon>
        <taxon>Fungi</taxon>
        <taxon>Dikarya</taxon>
        <taxon>Ascomycota</taxon>
        <taxon>Pezizomycotina</taxon>
        <taxon>Eurotiomycetes</taxon>
        <taxon>Eurotiomycetidae</taxon>
        <taxon>Eurotiales</taxon>
        <taxon>Aspergillaceae</taxon>
        <taxon>Aspergillus</taxon>
        <taxon>Aspergillus subgen. Nidulantes</taxon>
    </lineage>
</organism>
<name>A0A3D8RYL8_9EURO</name>
<keyword evidence="2" id="KW-0040">ANK repeat</keyword>
<dbReference type="InterPro" id="IPR002110">
    <property type="entry name" value="Ankyrin_rpt"/>
</dbReference>
<dbReference type="InterPro" id="IPR056884">
    <property type="entry name" value="NPHP3-like_N"/>
</dbReference>
<dbReference type="InterPro" id="IPR036770">
    <property type="entry name" value="Ankyrin_rpt-contain_sf"/>
</dbReference>
<dbReference type="InterPro" id="IPR000845">
    <property type="entry name" value="Nucleoside_phosphorylase_d"/>
</dbReference>
<reference evidence="6 7" key="1">
    <citation type="journal article" date="2018" name="IMA Fungus">
        <title>IMA Genome-F 9: Draft genome sequence of Annulohypoxylon stygium, Aspergillus mulundensis, Berkeleyomyces basicola (syn. Thielaviopsis basicola), Ceratocystis smalleyi, two Cercospora beticola strains, Coleophoma cylindrospora, Fusarium fracticaudum, Phialophora cf. hyalina, and Morchella septimelata.</title>
        <authorList>
            <person name="Wingfield B.D."/>
            <person name="Bills G.F."/>
            <person name="Dong Y."/>
            <person name="Huang W."/>
            <person name="Nel W.J."/>
            <person name="Swalarsk-Parry B.S."/>
            <person name="Vaghefi N."/>
            <person name="Wilken P.M."/>
            <person name="An Z."/>
            <person name="de Beer Z.W."/>
            <person name="De Vos L."/>
            <person name="Chen L."/>
            <person name="Duong T.A."/>
            <person name="Gao Y."/>
            <person name="Hammerbacher A."/>
            <person name="Kikkert J.R."/>
            <person name="Li Y."/>
            <person name="Li H."/>
            <person name="Li K."/>
            <person name="Li Q."/>
            <person name="Liu X."/>
            <person name="Ma X."/>
            <person name="Naidoo K."/>
            <person name="Pethybridge S.J."/>
            <person name="Sun J."/>
            <person name="Steenkamp E.T."/>
            <person name="van der Nest M.A."/>
            <person name="van Wyk S."/>
            <person name="Wingfield M.J."/>
            <person name="Xiong C."/>
            <person name="Yue Q."/>
            <person name="Zhang X."/>
        </authorList>
    </citation>
    <scope>NUCLEOTIDE SEQUENCE [LARGE SCALE GENOMIC DNA]</scope>
    <source>
        <strain evidence="6 7">DSM 5745</strain>
    </source>
</reference>
<accession>A0A3D8RYL8</accession>
<dbReference type="Pfam" id="PF01048">
    <property type="entry name" value="PNP_UDP_1"/>
    <property type="match status" value="1"/>
</dbReference>
<dbReference type="PANTHER" id="PTHR46082:SF11">
    <property type="entry name" value="AAA+ ATPASE DOMAIN-CONTAINING PROTEIN-RELATED"/>
    <property type="match status" value="1"/>
</dbReference>
<proteinExistence type="predicted"/>
<dbReference type="GO" id="GO:0003824">
    <property type="term" value="F:catalytic activity"/>
    <property type="evidence" value="ECO:0007669"/>
    <property type="project" value="InterPro"/>
</dbReference>
<dbReference type="RefSeq" id="XP_026603849.1">
    <property type="nucleotide sequence ID" value="XM_026748017.1"/>
</dbReference>
<dbReference type="InterPro" id="IPR053137">
    <property type="entry name" value="NLR-like"/>
</dbReference>
<evidence type="ECO:0000259" key="4">
    <source>
        <dbReference type="Pfam" id="PF01048"/>
    </source>
</evidence>
<evidence type="ECO:0000313" key="6">
    <source>
        <dbReference type="EMBL" id="RDW79149.1"/>
    </source>
</evidence>
<dbReference type="SUPFAM" id="SSF53167">
    <property type="entry name" value="Purine and uridine phosphorylases"/>
    <property type="match status" value="1"/>
</dbReference>
<evidence type="ECO:0000256" key="1">
    <source>
        <dbReference type="ARBA" id="ARBA00022737"/>
    </source>
</evidence>
<evidence type="ECO:0000256" key="2">
    <source>
        <dbReference type="PROSITE-ProRule" id="PRU00023"/>
    </source>
</evidence>
<dbReference type="PROSITE" id="PS50297">
    <property type="entry name" value="ANK_REP_REGION"/>
    <property type="match status" value="2"/>
</dbReference>
<dbReference type="Gene3D" id="3.40.50.300">
    <property type="entry name" value="P-loop containing nucleotide triphosphate hydrolases"/>
    <property type="match status" value="1"/>
</dbReference>
<dbReference type="GO" id="GO:0009116">
    <property type="term" value="P:nucleoside metabolic process"/>
    <property type="evidence" value="ECO:0007669"/>
    <property type="project" value="InterPro"/>
</dbReference>
<keyword evidence="7" id="KW-1185">Reference proteome</keyword>
<feature type="repeat" description="ANK" evidence="2">
    <location>
        <begin position="1073"/>
        <end position="1105"/>
    </location>
</feature>
<dbReference type="InterPro" id="IPR035994">
    <property type="entry name" value="Nucleoside_phosphorylase_sf"/>
</dbReference>